<name>A0A9Q0SGF7_SALVM</name>
<evidence type="ECO:0000313" key="3">
    <source>
        <dbReference type="EMBL" id="KAJ6676155.1"/>
    </source>
</evidence>
<dbReference type="GO" id="GO:0042910">
    <property type="term" value="F:xenobiotic transmembrane transporter activity"/>
    <property type="evidence" value="ECO:0007669"/>
    <property type="project" value="InterPro"/>
</dbReference>
<keyword evidence="4" id="KW-1185">Reference proteome</keyword>
<dbReference type="InterPro" id="IPR002528">
    <property type="entry name" value="MATE_fam"/>
</dbReference>
<dbReference type="OrthoDB" id="2126698at2759"/>
<feature type="transmembrane region" description="Helical" evidence="2">
    <location>
        <begin position="34"/>
        <end position="56"/>
    </location>
</feature>
<keyword evidence="2" id="KW-1133">Transmembrane helix</keyword>
<keyword evidence="2" id="KW-0472">Membrane</keyword>
<evidence type="ECO:0000256" key="1">
    <source>
        <dbReference type="ARBA" id="ARBA00010199"/>
    </source>
</evidence>
<reference evidence="3" key="2">
    <citation type="journal article" date="2023" name="Int. J. Mol. Sci.">
        <title>De Novo Assembly and Annotation of 11 Diverse Shrub Willow (Salix) Genomes Reveals Novel Gene Organization in Sex-Linked Regions.</title>
        <authorList>
            <person name="Hyden B."/>
            <person name="Feng K."/>
            <person name="Yates T.B."/>
            <person name="Jawdy S."/>
            <person name="Cereghino C."/>
            <person name="Smart L.B."/>
            <person name="Muchero W."/>
        </authorList>
    </citation>
    <scope>NUCLEOTIDE SEQUENCE [LARGE SCALE GENOMIC DNA]</scope>
    <source>
        <tissue evidence="3">Shoot tip</tissue>
    </source>
</reference>
<evidence type="ECO:0000313" key="4">
    <source>
        <dbReference type="Proteomes" id="UP001151529"/>
    </source>
</evidence>
<dbReference type="AlphaFoldDB" id="A0A9Q0SGF7"/>
<dbReference type="PANTHER" id="PTHR11206">
    <property type="entry name" value="MULTIDRUG RESISTANCE PROTEIN"/>
    <property type="match status" value="1"/>
</dbReference>
<organism evidence="3 4">
    <name type="scientific">Salix viminalis</name>
    <name type="common">Common osier</name>
    <name type="synonym">Basket willow</name>
    <dbReference type="NCBI Taxonomy" id="40686"/>
    <lineage>
        <taxon>Eukaryota</taxon>
        <taxon>Viridiplantae</taxon>
        <taxon>Streptophyta</taxon>
        <taxon>Embryophyta</taxon>
        <taxon>Tracheophyta</taxon>
        <taxon>Spermatophyta</taxon>
        <taxon>Magnoliopsida</taxon>
        <taxon>eudicotyledons</taxon>
        <taxon>Gunneridae</taxon>
        <taxon>Pentapetalae</taxon>
        <taxon>rosids</taxon>
        <taxon>fabids</taxon>
        <taxon>Malpighiales</taxon>
        <taxon>Salicaceae</taxon>
        <taxon>Saliceae</taxon>
        <taxon>Salix</taxon>
    </lineage>
</organism>
<gene>
    <name evidence="3" type="ORF">OIU85_009433</name>
</gene>
<dbReference type="GO" id="GO:0016020">
    <property type="term" value="C:membrane"/>
    <property type="evidence" value="ECO:0007669"/>
    <property type="project" value="InterPro"/>
</dbReference>
<dbReference type="EMBL" id="JAPFFL010000015">
    <property type="protein sequence ID" value="KAJ6676155.1"/>
    <property type="molecule type" value="Genomic_DNA"/>
</dbReference>
<proteinExistence type="inferred from homology"/>
<comment type="caution">
    <text evidence="3">The sequence shown here is derived from an EMBL/GenBank/DDBJ whole genome shotgun (WGS) entry which is preliminary data.</text>
</comment>
<protein>
    <submittedName>
        <fullName evidence="3">PROTEIN DETOXIFICATION 24</fullName>
    </submittedName>
</protein>
<comment type="similarity">
    <text evidence="1">Belongs to the multi antimicrobial extrusion (MATE) (TC 2.A.66.1) family.</text>
</comment>
<reference evidence="3" key="1">
    <citation type="submission" date="2022-11" db="EMBL/GenBank/DDBJ databases">
        <authorList>
            <person name="Hyden B.L."/>
            <person name="Feng K."/>
            <person name="Yates T."/>
            <person name="Jawdy S."/>
            <person name="Smart L.B."/>
            <person name="Muchero W."/>
        </authorList>
    </citation>
    <scope>NUCLEOTIDE SEQUENCE</scope>
    <source>
        <tissue evidence="3">Shoot tip</tissue>
    </source>
</reference>
<dbReference type="GO" id="GO:0015297">
    <property type="term" value="F:antiporter activity"/>
    <property type="evidence" value="ECO:0007669"/>
    <property type="project" value="InterPro"/>
</dbReference>
<dbReference type="Proteomes" id="UP001151529">
    <property type="component" value="Chromosome 15Z"/>
</dbReference>
<feature type="transmembrane region" description="Helical" evidence="2">
    <location>
        <begin position="154"/>
        <end position="171"/>
    </location>
</feature>
<feature type="transmembrane region" description="Helical" evidence="2">
    <location>
        <begin position="113"/>
        <end position="134"/>
    </location>
</feature>
<accession>A0A9Q0SGF7</accession>
<evidence type="ECO:0000256" key="2">
    <source>
        <dbReference type="SAM" id="Phobius"/>
    </source>
</evidence>
<sequence length="205" mass="22818">MDNSIQQSLIVPEDLSNVDLNTRIWTESKMVWKIAFPAMVARVTSFGMVVVTQAFIGHIDKLELAAYALQQSFIVRFINGIVIGMSSATETLCGQAFGARHDHMMGIYLQRSWIVDGVAATILLPLVIFAAPIFRLLGQDEGVAIAAGNMSLWFIPYVYYLVFSFTIQMYLQAQLKNKGVGWFSAINFLCSSYPSVLDICEKNLS</sequence>
<keyword evidence="2" id="KW-0812">Transmembrane</keyword>
<dbReference type="Pfam" id="PF01554">
    <property type="entry name" value="MatE"/>
    <property type="match status" value="1"/>
</dbReference>